<organism evidence="3 4">
    <name type="scientific">Kineosporia babensis</name>
    <dbReference type="NCBI Taxonomy" id="499548"/>
    <lineage>
        <taxon>Bacteria</taxon>
        <taxon>Bacillati</taxon>
        <taxon>Actinomycetota</taxon>
        <taxon>Actinomycetes</taxon>
        <taxon>Kineosporiales</taxon>
        <taxon>Kineosporiaceae</taxon>
        <taxon>Kineosporia</taxon>
    </lineage>
</organism>
<feature type="region of interest" description="Disordered" evidence="1">
    <location>
        <begin position="93"/>
        <end position="120"/>
    </location>
</feature>
<evidence type="ECO:0000256" key="1">
    <source>
        <dbReference type="SAM" id="MobiDB-lite"/>
    </source>
</evidence>
<keyword evidence="4" id="KW-1185">Reference proteome</keyword>
<keyword evidence="2" id="KW-0812">Transmembrane</keyword>
<feature type="compositionally biased region" description="Low complexity" evidence="1">
    <location>
        <begin position="108"/>
        <end position="120"/>
    </location>
</feature>
<evidence type="ECO:0000313" key="4">
    <source>
        <dbReference type="Proteomes" id="UP001138997"/>
    </source>
</evidence>
<comment type="caution">
    <text evidence="3">The sequence shown here is derived from an EMBL/GenBank/DDBJ whole genome shotgun (WGS) entry which is preliminary data.</text>
</comment>
<name>A0A9X1SWY9_9ACTN</name>
<keyword evidence="2" id="KW-0472">Membrane</keyword>
<gene>
    <name evidence="3" type="ORF">LR394_03180</name>
</gene>
<dbReference type="AlphaFoldDB" id="A0A9X1SWY9"/>
<dbReference type="RefSeq" id="WP_231438798.1">
    <property type="nucleotide sequence ID" value="NZ_JAJOMB010000001.1"/>
</dbReference>
<accession>A0A9X1SWY9</accession>
<evidence type="ECO:0000256" key="2">
    <source>
        <dbReference type="SAM" id="Phobius"/>
    </source>
</evidence>
<feature type="transmembrane region" description="Helical" evidence="2">
    <location>
        <begin position="48"/>
        <end position="68"/>
    </location>
</feature>
<proteinExistence type="predicted"/>
<reference evidence="3" key="1">
    <citation type="submission" date="2021-11" db="EMBL/GenBank/DDBJ databases">
        <title>Streptomyces corallinus and Kineosporia corallina sp. nov., two new coral-derived marine actinobacteria.</title>
        <authorList>
            <person name="Buangrab K."/>
            <person name="Sutthacheep M."/>
            <person name="Yeemin T."/>
            <person name="Harunari E."/>
            <person name="Igarashi Y."/>
            <person name="Sripreechasak P."/>
            <person name="Kanchanasin P."/>
            <person name="Tanasupawat S."/>
            <person name="Phongsopitanun W."/>
        </authorList>
    </citation>
    <scope>NUCLEOTIDE SEQUENCE</scope>
    <source>
        <strain evidence="3">JCM 31032</strain>
    </source>
</reference>
<sequence length="262" mass="27166">MTEQGADDELAARLDVALHERLHESSVDVGALAAGSRRRSRRLRSQRLGAAVGALAVLIAVPVGWQLATVEKSPTGDLGAVLLPKQEQRAAAEVPDSVGFTESELPPGSTLTGAAAGASSGSVDPELIDGLSCAGPTGTAEPGVTDNAQQREWRWSGETEVSLTVTRWASTDAASDAITTLATNTSGCTWNDPVEELSHEVSGSQQTWASTSAADGRSVVRMLVRVDELVAGVQIAGDDAEAAAELADSLATLEVEKLRQVD</sequence>
<evidence type="ECO:0000313" key="3">
    <source>
        <dbReference type="EMBL" id="MCD5309883.1"/>
    </source>
</evidence>
<protein>
    <submittedName>
        <fullName evidence="3">Uncharacterized protein</fullName>
    </submittedName>
</protein>
<keyword evidence="2" id="KW-1133">Transmembrane helix</keyword>
<dbReference type="Proteomes" id="UP001138997">
    <property type="component" value="Unassembled WGS sequence"/>
</dbReference>
<dbReference type="EMBL" id="JAJOMB010000001">
    <property type="protein sequence ID" value="MCD5309883.1"/>
    <property type="molecule type" value="Genomic_DNA"/>
</dbReference>